<sequence length="162" mass="18211">CTTCTKSINGEMIEALGGAFHKDCFQCNVCKNPLTTFFVLDGKPVCKDHYTTGFNCHRCQKSISGAKLTDQGGSNYHPECFKCSYETCGEPLNGAYYIRNENPYCAKCNDILKELAKKENIRELGNCYQCKKTIFSNTPMVVVGPEQRFHKSCLRCTKCRQG</sequence>
<evidence type="ECO:0000256" key="4">
    <source>
        <dbReference type="ARBA" id="ARBA00023038"/>
    </source>
</evidence>
<dbReference type="PANTHER" id="PTHR24212:SF8">
    <property type="entry name" value="LIM ZINC FINGER DOMAIN CONTAINING PROTEIN"/>
    <property type="match status" value="1"/>
</dbReference>
<dbReference type="PANTHER" id="PTHR24212">
    <property type="entry name" value="ZYXIN/TRIP6"/>
    <property type="match status" value="1"/>
</dbReference>
<feature type="domain" description="LIM zinc-binding" evidence="6">
    <location>
        <begin position="1"/>
        <end position="56"/>
    </location>
</feature>
<dbReference type="SMART" id="SM00132">
    <property type="entry name" value="LIM"/>
    <property type="match status" value="2"/>
</dbReference>
<dbReference type="STRING" id="5786.F0ZL62"/>
<reference evidence="8" key="1">
    <citation type="journal article" date="2011" name="Genome Biol.">
        <title>Comparative genomics of the social amoebae Dictyostelium discoideum and Dictyostelium purpureum.</title>
        <authorList>
            <consortium name="US DOE Joint Genome Institute (JGI-PGF)"/>
            <person name="Sucgang R."/>
            <person name="Kuo A."/>
            <person name="Tian X."/>
            <person name="Salerno W."/>
            <person name="Parikh A."/>
            <person name="Feasley C.L."/>
            <person name="Dalin E."/>
            <person name="Tu H."/>
            <person name="Huang E."/>
            <person name="Barry K."/>
            <person name="Lindquist E."/>
            <person name="Shapiro H."/>
            <person name="Bruce D."/>
            <person name="Schmutz J."/>
            <person name="Salamov A."/>
            <person name="Fey P."/>
            <person name="Gaudet P."/>
            <person name="Anjard C."/>
            <person name="Babu M.M."/>
            <person name="Basu S."/>
            <person name="Bushmanova Y."/>
            <person name="van der Wel H."/>
            <person name="Katoh-Kurasawa M."/>
            <person name="Dinh C."/>
            <person name="Coutinho P.M."/>
            <person name="Saito T."/>
            <person name="Elias M."/>
            <person name="Schaap P."/>
            <person name="Kay R.R."/>
            <person name="Henrissat B."/>
            <person name="Eichinger L."/>
            <person name="Rivero F."/>
            <person name="Putnam N.H."/>
            <person name="West C.M."/>
            <person name="Loomis W.F."/>
            <person name="Chisholm R.L."/>
            <person name="Shaulsky G."/>
            <person name="Strassmann J.E."/>
            <person name="Queller D.C."/>
            <person name="Kuspa A."/>
            <person name="Grigoriev I.V."/>
        </authorList>
    </citation>
    <scope>NUCLEOTIDE SEQUENCE [LARGE SCALE GENOMIC DNA]</scope>
    <source>
        <strain evidence="8">QSDP1</strain>
    </source>
</reference>
<keyword evidence="8" id="KW-1185">Reference proteome</keyword>
<evidence type="ECO:0000259" key="6">
    <source>
        <dbReference type="PROSITE" id="PS50023"/>
    </source>
</evidence>
<dbReference type="KEGG" id="dpp:DICPUDRAFT_33592"/>
<dbReference type="PROSITE" id="PS00478">
    <property type="entry name" value="LIM_DOMAIN_1"/>
    <property type="match status" value="1"/>
</dbReference>
<feature type="domain" description="LIM zinc-binding" evidence="6">
    <location>
        <begin position="125"/>
        <end position="162"/>
    </location>
</feature>
<dbReference type="VEuPathDB" id="AmoebaDB:DICPUDRAFT_33592"/>
<evidence type="ECO:0000256" key="5">
    <source>
        <dbReference type="PROSITE-ProRule" id="PRU00125"/>
    </source>
</evidence>
<dbReference type="InParanoid" id="F0ZL62"/>
<dbReference type="eggNOG" id="KOG1703">
    <property type="taxonomic scope" value="Eukaryota"/>
</dbReference>
<name>F0ZL62_DICPU</name>
<dbReference type="CDD" id="cd08368">
    <property type="entry name" value="LIM"/>
    <property type="match status" value="1"/>
</dbReference>
<dbReference type="SUPFAM" id="SSF57716">
    <property type="entry name" value="Glucocorticoid receptor-like (DNA-binding domain)"/>
    <property type="match status" value="2"/>
</dbReference>
<dbReference type="InterPro" id="IPR001781">
    <property type="entry name" value="Znf_LIM"/>
</dbReference>
<evidence type="ECO:0000313" key="8">
    <source>
        <dbReference type="Proteomes" id="UP000001064"/>
    </source>
</evidence>
<evidence type="ECO:0000256" key="2">
    <source>
        <dbReference type="ARBA" id="ARBA00022737"/>
    </source>
</evidence>
<dbReference type="GeneID" id="10501563"/>
<feature type="non-terminal residue" evidence="7">
    <location>
        <position position="162"/>
    </location>
</feature>
<dbReference type="Proteomes" id="UP000001064">
    <property type="component" value="Unassembled WGS sequence"/>
</dbReference>
<keyword evidence="2" id="KW-0677">Repeat</keyword>
<dbReference type="PROSITE" id="PS50023">
    <property type="entry name" value="LIM_DOMAIN_2"/>
    <property type="match status" value="2"/>
</dbReference>
<dbReference type="GO" id="GO:0046872">
    <property type="term" value="F:metal ion binding"/>
    <property type="evidence" value="ECO:0007669"/>
    <property type="project" value="UniProtKB-KW"/>
</dbReference>
<keyword evidence="1 5" id="KW-0479">Metal-binding</keyword>
<gene>
    <name evidence="7" type="ORF">DICPUDRAFT_33592</name>
</gene>
<dbReference type="EMBL" id="GL871063">
    <property type="protein sequence ID" value="EGC35349.1"/>
    <property type="molecule type" value="Genomic_DNA"/>
</dbReference>
<accession>F0ZL62</accession>
<protein>
    <recommendedName>
        <fullName evidence="6">LIM zinc-binding domain-containing protein</fullName>
    </recommendedName>
</protein>
<dbReference type="AlphaFoldDB" id="F0ZL62"/>
<keyword evidence="4 5" id="KW-0440">LIM domain</keyword>
<organism evidence="7 8">
    <name type="scientific">Dictyostelium purpureum</name>
    <name type="common">Slime mold</name>
    <dbReference type="NCBI Taxonomy" id="5786"/>
    <lineage>
        <taxon>Eukaryota</taxon>
        <taxon>Amoebozoa</taxon>
        <taxon>Evosea</taxon>
        <taxon>Eumycetozoa</taxon>
        <taxon>Dictyostelia</taxon>
        <taxon>Dictyosteliales</taxon>
        <taxon>Dictyosteliaceae</taxon>
        <taxon>Dictyostelium</taxon>
    </lineage>
</organism>
<dbReference type="RefSeq" id="XP_003288156.1">
    <property type="nucleotide sequence ID" value="XM_003288108.1"/>
</dbReference>
<dbReference type="OrthoDB" id="1112565at2759"/>
<dbReference type="Gene3D" id="2.10.110.10">
    <property type="entry name" value="Cysteine Rich Protein"/>
    <property type="match status" value="3"/>
</dbReference>
<keyword evidence="3 5" id="KW-0862">Zinc</keyword>
<dbReference type="OMA" id="VALNTKW"/>
<evidence type="ECO:0000256" key="3">
    <source>
        <dbReference type="ARBA" id="ARBA00022833"/>
    </source>
</evidence>
<proteinExistence type="predicted"/>
<evidence type="ECO:0000313" key="7">
    <source>
        <dbReference type="EMBL" id="EGC35349.1"/>
    </source>
</evidence>
<dbReference type="Pfam" id="PF00412">
    <property type="entry name" value="LIM"/>
    <property type="match status" value="3"/>
</dbReference>
<evidence type="ECO:0000256" key="1">
    <source>
        <dbReference type="ARBA" id="ARBA00022723"/>
    </source>
</evidence>